<feature type="region of interest" description="Disordered" evidence="1">
    <location>
        <begin position="26"/>
        <end position="67"/>
    </location>
</feature>
<dbReference type="GeneID" id="9052644"/>
<dbReference type="EMBL" id="GG678077">
    <property type="protein sequence ID" value="EER09730.1"/>
    <property type="molecule type" value="Genomic_DNA"/>
</dbReference>
<dbReference type="AlphaFoldDB" id="C5L0L2"/>
<evidence type="ECO:0000256" key="1">
    <source>
        <dbReference type="SAM" id="MobiDB-lite"/>
    </source>
</evidence>
<protein>
    <submittedName>
        <fullName evidence="2">Uncharacterized protein</fullName>
    </submittedName>
</protein>
<keyword evidence="3" id="KW-1185">Reference proteome</keyword>
<feature type="compositionally biased region" description="Basic and acidic residues" evidence="1">
    <location>
        <begin position="32"/>
        <end position="44"/>
    </location>
</feature>
<sequence length="67" mass="7350">MDLQQQLLTVMIQMAFEEGFEGDNYCGSARSGRQDRQGDADVRQQRLAQTSAPAWAASGADNPQTCK</sequence>
<reference evidence="2 3" key="1">
    <citation type="submission" date="2008-07" db="EMBL/GenBank/DDBJ databases">
        <authorList>
            <person name="El-Sayed N."/>
            <person name="Caler E."/>
            <person name="Inman J."/>
            <person name="Amedeo P."/>
            <person name="Hass B."/>
            <person name="Wortman J."/>
        </authorList>
    </citation>
    <scope>NUCLEOTIDE SEQUENCE [LARGE SCALE GENOMIC DNA]</scope>
    <source>
        <strain evidence="3">ATCC 50983 / TXsc</strain>
    </source>
</reference>
<evidence type="ECO:0000313" key="2">
    <source>
        <dbReference type="EMBL" id="EER09730.1"/>
    </source>
</evidence>
<name>C5L0L2_PERM5</name>
<gene>
    <name evidence="2" type="ORF">Pmar_PMAR028820</name>
</gene>
<evidence type="ECO:0000313" key="3">
    <source>
        <dbReference type="Proteomes" id="UP000007800"/>
    </source>
</evidence>
<proteinExistence type="predicted"/>
<accession>C5L0L2</accession>
<dbReference type="RefSeq" id="XP_002777935.1">
    <property type="nucleotide sequence ID" value="XM_002777889.1"/>
</dbReference>
<organism evidence="3">
    <name type="scientific">Perkinsus marinus (strain ATCC 50983 / TXsc)</name>
    <dbReference type="NCBI Taxonomy" id="423536"/>
    <lineage>
        <taxon>Eukaryota</taxon>
        <taxon>Sar</taxon>
        <taxon>Alveolata</taxon>
        <taxon>Perkinsozoa</taxon>
        <taxon>Perkinsea</taxon>
        <taxon>Perkinsida</taxon>
        <taxon>Perkinsidae</taxon>
        <taxon>Perkinsus</taxon>
    </lineage>
</organism>
<dbReference type="InParanoid" id="C5L0L2"/>
<dbReference type="Proteomes" id="UP000007800">
    <property type="component" value="Unassembled WGS sequence"/>
</dbReference>